<dbReference type="InterPro" id="IPR022050">
    <property type="entry name" value="T_hemolysin"/>
</dbReference>
<protein>
    <submittedName>
        <fullName evidence="1">Delta-VPH</fullName>
    </submittedName>
</protein>
<keyword evidence="2" id="KW-1185">Reference proteome</keyword>
<dbReference type="OrthoDB" id="7432757at2"/>
<reference evidence="1 2" key="1">
    <citation type="submission" date="2018-05" db="EMBL/GenBank/DDBJ databases">
        <title>Vibrio limimaris sp. nov., isolated from marine sediment.</title>
        <authorList>
            <person name="Li C.-M."/>
        </authorList>
    </citation>
    <scope>NUCLEOTIDE SEQUENCE [LARGE SCALE GENOMIC DNA]</scope>
    <source>
        <strain evidence="1 2">E4404</strain>
    </source>
</reference>
<sequence length="206" mass="23638">MKASIDTNELQLQVIDRHHPFWDRAVCQIRERYQQAFEAQLYSFMPVYTALTQSEQIISLCGYRIAGSESLFLEQYLGKQAEIILSETFSATVLRESLVEFGHLGSFAKGISYFHFLKMTEILVEQGMEWCIFTATDPLYALMKRLGLNPVVIADADPEKIPDASSTWGSYYQYQPRVFAGNLRHGLELLRSRSQSTENSFSRKKV</sequence>
<dbReference type="Proteomes" id="UP000245362">
    <property type="component" value="Unassembled WGS sequence"/>
</dbReference>
<evidence type="ECO:0000313" key="2">
    <source>
        <dbReference type="Proteomes" id="UP000245362"/>
    </source>
</evidence>
<dbReference type="EMBL" id="QFWT01000001">
    <property type="protein sequence ID" value="PWI35151.1"/>
    <property type="molecule type" value="Genomic_DNA"/>
</dbReference>
<dbReference type="RefSeq" id="WP_109318303.1">
    <property type="nucleotide sequence ID" value="NZ_QFWT01000001.1"/>
</dbReference>
<name>A0A2U3BEE0_9VIBR</name>
<organism evidence="1 2">
    <name type="scientific">Vibrio albus</name>
    <dbReference type="NCBI Taxonomy" id="2200953"/>
    <lineage>
        <taxon>Bacteria</taxon>
        <taxon>Pseudomonadati</taxon>
        <taxon>Pseudomonadota</taxon>
        <taxon>Gammaproteobacteria</taxon>
        <taxon>Vibrionales</taxon>
        <taxon>Vibrionaceae</taxon>
        <taxon>Vibrio</taxon>
    </lineage>
</organism>
<comment type="caution">
    <text evidence="1">The sequence shown here is derived from an EMBL/GenBank/DDBJ whole genome shotgun (WGS) entry which is preliminary data.</text>
</comment>
<dbReference type="Pfam" id="PF12261">
    <property type="entry name" value="T_hemolysin"/>
    <property type="match status" value="1"/>
</dbReference>
<gene>
    <name evidence="1" type="ORF">DI392_02400</name>
</gene>
<evidence type="ECO:0000313" key="1">
    <source>
        <dbReference type="EMBL" id="PWI35151.1"/>
    </source>
</evidence>
<accession>A0A2U3BEE0</accession>
<dbReference type="AlphaFoldDB" id="A0A2U3BEE0"/>
<proteinExistence type="predicted"/>